<dbReference type="Gene3D" id="1.20.1250.20">
    <property type="entry name" value="MFS general substrate transporter like domains"/>
    <property type="match status" value="1"/>
</dbReference>
<feature type="compositionally biased region" description="Polar residues" evidence="5">
    <location>
        <begin position="1"/>
        <end position="14"/>
    </location>
</feature>
<feature type="transmembrane region" description="Helical" evidence="6">
    <location>
        <begin position="152"/>
        <end position="171"/>
    </location>
</feature>
<evidence type="ECO:0000256" key="2">
    <source>
        <dbReference type="ARBA" id="ARBA00022692"/>
    </source>
</evidence>
<feature type="region of interest" description="Disordered" evidence="5">
    <location>
        <begin position="1"/>
        <end position="47"/>
    </location>
</feature>
<dbReference type="InterPro" id="IPR011701">
    <property type="entry name" value="MFS"/>
</dbReference>
<keyword evidence="9" id="KW-1185">Reference proteome</keyword>
<feature type="compositionally biased region" description="Low complexity" evidence="5">
    <location>
        <begin position="30"/>
        <end position="40"/>
    </location>
</feature>
<evidence type="ECO:0000256" key="3">
    <source>
        <dbReference type="ARBA" id="ARBA00022989"/>
    </source>
</evidence>
<feature type="compositionally biased region" description="Polar residues" evidence="5">
    <location>
        <begin position="611"/>
        <end position="620"/>
    </location>
</feature>
<evidence type="ECO:0000313" key="8">
    <source>
        <dbReference type="EMBL" id="CAK7212480.1"/>
    </source>
</evidence>
<feature type="transmembrane region" description="Helical" evidence="6">
    <location>
        <begin position="210"/>
        <end position="228"/>
    </location>
</feature>
<feature type="transmembrane region" description="Helical" evidence="6">
    <location>
        <begin position="84"/>
        <end position="109"/>
    </location>
</feature>
<dbReference type="PANTHER" id="PTHR23501">
    <property type="entry name" value="MAJOR FACILITATOR SUPERFAMILY"/>
    <property type="match status" value="1"/>
</dbReference>
<dbReference type="Pfam" id="PF07690">
    <property type="entry name" value="MFS_1"/>
    <property type="match status" value="1"/>
</dbReference>
<dbReference type="Gene3D" id="1.20.1720.10">
    <property type="entry name" value="Multidrug resistance protein D"/>
    <property type="match status" value="1"/>
</dbReference>
<dbReference type="Proteomes" id="UP001642406">
    <property type="component" value="Unassembled WGS sequence"/>
</dbReference>
<feature type="transmembrane region" description="Helical" evidence="6">
    <location>
        <begin position="352"/>
        <end position="374"/>
    </location>
</feature>
<proteinExistence type="predicted"/>
<dbReference type="PANTHER" id="PTHR23501:SF43">
    <property type="entry name" value="MULTIDRUG TRANSPORTER, PUTATIVE (AFU_ORTHOLOGUE AFUA_6G03040)-RELATED"/>
    <property type="match status" value="1"/>
</dbReference>
<dbReference type="PROSITE" id="PS50850">
    <property type="entry name" value="MFS"/>
    <property type="match status" value="1"/>
</dbReference>
<feature type="transmembrane region" description="Helical" evidence="6">
    <location>
        <begin position="309"/>
        <end position="331"/>
    </location>
</feature>
<evidence type="ECO:0000259" key="7">
    <source>
        <dbReference type="PROSITE" id="PS50850"/>
    </source>
</evidence>
<dbReference type="InterPro" id="IPR036259">
    <property type="entry name" value="MFS_trans_sf"/>
</dbReference>
<evidence type="ECO:0000256" key="1">
    <source>
        <dbReference type="ARBA" id="ARBA00004141"/>
    </source>
</evidence>
<dbReference type="SUPFAM" id="SSF103473">
    <property type="entry name" value="MFS general substrate transporter"/>
    <property type="match status" value="1"/>
</dbReference>
<dbReference type="EMBL" id="CAWUHC010000008">
    <property type="protein sequence ID" value="CAK7212480.1"/>
    <property type="molecule type" value="Genomic_DNA"/>
</dbReference>
<evidence type="ECO:0000256" key="5">
    <source>
        <dbReference type="SAM" id="MobiDB-lite"/>
    </source>
</evidence>
<organism evidence="8 9">
    <name type="scientific">Sporothrix bragantina</name>
    <dbReference type="NCBI Taxonomy" id="671064"/>
    <lineage>
        <taxon>Eukaryota</taxon>
        <taxon>Fungi</taxon>
        <taxon>Dikarya</taxon>
        <taxon>Ascomycota</taxon>
        <taxon>Pezizomycotina</taxon>
        <taxon>Sordariomycetes</taxon>
        <taxon>Sordariomycetidae</taxon>
        <taxon>Ophiostomatales</taxon>
        <taxon>Ophiostomataceae</taxon>
        <taxon>Sporothrix</taxon>
    </lineage>
</organism>
<protein>
    <recommendedName>
        <fullName evidence="7">Major facilitator superfamily (MFS) profile domain-containing protein</fullName>
    </recommendedName>
</protein>
<feature type="transmembrane region" description="Helical" evidence="6">
    <location>
        <begin position="240"/>
        <end position="258"/>
    </location>
</feature>
<reference evidence="8 9" key="1">
    <citation type="submission" date="2024-01" db="EMBL/GenBank/DDBJ databases">
        <authorList>
            <person name="Allen C."/>
            <person name="Tagirdzhanova G."/>
        </authorList>
    </citation>
    <scope>NUCLEOTIDE SEQUENCE [LARGE SCALE GENOMIC DNA]</scope>
</reference>
<sequence>MSTSEEASVKTAISTGPALDTEDLNEKQRSQQQQSQPQIQEQHDTTTDSNLATIAQDIEAAAAVPAGDVAGNDFPISNLAPWRFWTLSLGVGLGLFLAMLDSSIVATSLLTIGRELGSIELINWVALAYTLAYLSCAVIFARIADIIGRRNAYLAAFIIFFGFSIGCGFAKTLHQLIALRAMQGIGGSGLYSLSMIIWPELSPIHMKRHIASLAGVVIGMAGVLGPILGGLLTSYVSWRWIFWINGPIGFFSMAVFALTWPDEKYLPTIHRHPWSSLDIVGSILLIAAAALVTFAFQNAGVNPDQWNQAIFLAPLLTGIFCWVALFSWQAIVEKRWTHIMPAFPLKLLRNHVYASAALTTLFLGFPFFAVIFTFPLRLQIVNGKSGLMAGVMMLPLLAGVSIGSALTGFINIKRNRLCETLLVAGALMIIGCGLETTLSDSAHLQAKALGFLPFIGLGLGLGASATTILASTEAPPGDHAASQGIIAQARVLGGSIGIAASSAILARQEMSKLGTVITTDVPADLTGDSPAAILVRQVFTEAFTENMRICAIVSAAAMILACGTYTRGRRSILAVLEERAQQEATKQAEATGGMVVVNSETTPISRAVEPISTTRIPSETDNTESETKENL</sequence>
<name>A0ABP0AZ58_9PEZI</name>
<dbReference type="InterPro" id="IPR020846">
    <property type="entry name" value="MFS_dom"/>
</dbReference>
<keyword evidence="2 6" id="KW-0812">Transmembrane</keyword>
<feature type="region of interest" description="Disordered" evidence="5">
    <location>
        <begin position="606"/>
        <end position="631"/>
    </location>
</feature>
<feature type="transmembrane region" description="Helical" evidence="6">
    <location>
        <begin position="484"/>
        <end position="506"/>
    </location>
</feature>
<evidence type="ECO:0000256" key="4">
    <source>
        <dbReference type="ARBA" id="ARBA00023136"/>
    </source>
</evidence>
<comment type="caution">
    <text evidence="8">The sequence shown here is derived from an EMBL/GenBank/DDBJ whole genome shotgun (WGS) entry which is preliminary data.</text>
</comment>
<feature type="domain" description="Major facilitator superfamily (MFS) profile" evidence="7">
    <location>
        <begin position="87"/>
        <end position="569"/>
    </location>
</feature>
<gene>
    <name evidence="8" type="ORF">SBRCBS47491_001478</name>
</gene>
<evidence type="ECO:0000313" key="9">
    <source>
        <dbReference type="Proteomes" id="UP001642406"/>
    </source>
</evidence>
<feature type="transmembrane region" description="Helical" evidence="6">
    <location>
        <begin position="121"/>
        <end position="140"/>
    </location>
</feature>
<feature type="transmembrane region" description="Helical" evidence="6">
    <location>
        <begin position="386"/>
        <end position="409"/>
    </location>
</feature>
<accession>A0ABP0AZ58</accession>
<feature type="transmembrane region" description="Helical" evidence="6">
    <location>
        <begin position="451"/>
        <end position="472"/>
    </location>
</feature>
<keyword evidence="3 6" id="KW-1133">Transmembrane helix</keyword>
<feature type="transmembrane region" description="Helical" evidence="6">
    <location>
        <begin position="421"/>
        <end position="439"/>
    </location>
</feature>
<feature type="transmembrane region" description="Helical" evidence="6">
    <location>
        <begin position="177"/>
        <end position="198"/>
    </location>
</feature>
<feature type="transmembrane region" description="Helical" evidence="6">
    <location>
        <begin position="279"/>
        <end position="297"/>
    </location>
</feature>
<comment type="subcellular location">
    <subcellularLocation>
        <location evidence="1">Membrane</location>
        <topology evidence="1">Multi-pass membrane protein</topology>
    </subcellularLocation>
</comment>
<evidence type="ECO:0000256" key="6">
    <source>
        <dbReference type="SAM" id="Phobius"/>
    </source>
</evidence>
<keyword evidence="4 6" id="KW-0472">Membrane</keyword>